<dbReference type="Proteomes" id="UP000704176">
    <property type="component" value="Unassembled WGS sequence"/>
</dbReference>
<organism evidence="2 3">
    <name type="scientific">Microvirga puerhi</name>
    <dbReference type="NCBI Taxonomy" id="2876078"/>
    <lineage>
        <taxon>Bacteria</taxon>
        <taxon>Pseudomonadati</taxon>
        <taxon>Pseudomonadota</taxon>
        <taxon>Alphaproteobacteria</taxon>
        <taxon>Hyphomicrobiales</taxon>
        <taxon>Methylobacteriaceae</taxon>
        <taxon>Microvirga</taxon>
    </lineage>
</organism>
<evidence type="ECO:0008006" key="4">
    <source>
        <dbReference type="Google" id="ProtNLM"/>
    </source>
</evidence>
<dbReference type="EMBL" id="JAIRBM010000015">
    <property type="protein sequence ID" value="MBZ6078104.1"/>
    <property type="molecule type" value="Genomic_DNA"/>
</dbReference>
<feature type="region of interest" description="Disordered" evidence="1">
    <location>
        <begin position="177"/>
        <end position="211"/>
    </location>
</feature>
<proteinExistence type="predicted"/>
<evidence type="ECO:0000313" key="3">
    <source>
        <dbReference type="Proteomes" id="UP000704176"/>
    </source>
</evidence>
<feature type="compositionally biased region" description="Low complexity" evidence="1">
    <location>
        <begin position="119"/>
        <end position="133"/>
    </location>
</feature>
<reference evidence="2 3" key="1">
    <citation type="submission" date="2021-09" db="EMBL/GenBank/DDBJ databases">
        <title>The complete genome sequence of a new microorganism.</title>
        <authorList>
            <person name="Zi Z."/>
        </authorList>
    </citation>
    <scope>NUCLEOTIDE SEQUENCE [LARGE SCALE GENOMIC DNA]</scope>
    <source>
        <strain evidence="2 3">WGZ8</strain>
    </source>
</reference>
<feature type="compositionally biased region" description="Polar residues" evidence="1">
    <location>
        <begin position="192"/>
        <end position="211"/>
    </location>
</feature>
<evidence type="ECO:0000256" key="1">
    <source>
        <dbReference type="SAM" id="MobiDB-lite"/>
    </source>
</evidence>
<keyword evidence="3" id="KW-1185">Reference proteome</keyword>
<evidence type="ECO:0000313" key="2">
    <source>
        <dbReference type="EMBL" id="MBZ6078104.1"/>
    </source>
</evidence>
<sequence>MPSWYPSFDTSDVIKFDHIDTTGGNAGNGGNVYNYGDQTINNTATVTPSNYVEGAYVHAKVGDYTDATADWDAGGGGPGAGTGTGGAGGAGTGGYGGYGGYGGFGGYGGAGGYGGDGGAASTTSADSGDPSATGGAGGAGGAGGYGGNGGFGGAGGAGGAGGDGTGGLGGVGTGTGTGGAATSSGDQYLETGGNTATITAPTSATQTNTANIGQGSSLVAGIGGSGGDWNHADRGPVVFSLSHPTTTTTDIHDILTHFSVDDALV</sequence>
<dbReference type="RefSeq" id="WP_224314858.1">
    <property type="nucleotide sequence ID" value="NZ_JAIRBM010000015.1"/>
</dbReference>
<name>A0ABS7VRE7_9HYPH</name>
<comment type="caution">
    <text evidence="2">The sequence shown here is derived from an EMBL/GenBank/DDBJ whole genome shotgun (WGS) entry which is preliminary data.</text>
</comment>
<gene>
    <name evidence="2" type="ORF">K9B37_17710</name>
</gene>
<accession>A0ABS7VRE7</accession>
<protein>
    <recommendedName>
        <fullName evidence="4">PE-PGRS family protein</fullName>
    </recommendedName>
</protein>
<feature type="region of interest" description="Disordered" evidence="1">
    <location>
        <begin position="117"/>
        <end position="136"/>
    </location>
</feature>